<keyword evidence="3" id="KW-0862">Zinc</keyword>
<evidence type="ECO:0000313" key="5">
    <source>
        <dbReference type="EMBL" id="PND47158.1"/>
    </source>
</evidence>
<gene>
    <name evidence="5" type="ORF">AT575_09085</name>
</gene>
<accession>A0A2N8LAG8</accession>
<dbReference type="Pfam" id="PF05495">
    <property type="entry name" value="zf-CHY"/>
    <property type="match status" value="1"/>
</dbReference>
<dbReference type="RefSeq" id="WP_102778081.1">
    <property type="nucleotide sequence ID" value="NZ_CBCSGP010000006.1"/>
</dbReference>
<comment type="caution">
    <text evidence="5">The sequence shown here is derived from an EMBL/GenBank/DDBJ whole genome shotgun (WGS) entry which is preliminary data.</text>
</comment>
<evidence type="ECO:0000256" key="3">
    <source>
        <dbReference type="ARBA" id="ARBA00022833"/>
    </source>
</evidence>
<evidence type="ECO:0000256" key="1">
    <source>
        <dbReference type="ARBA" id="ARBA00022723"/>
    </source>
</evidence>
<proteinExistence type="predicted"/>
<dbReference type="OrthoDB" id="882119at2"/>
<keyword evidence="1" id="KW-0479">Metal-binding</keyword>
<dbReference type="InterPro" id="IPR037274">
    <property type="entry name" value="Znf_CHY_sf"/>
</dbReference>
<dbReference type="PROSITE" id="PS51266">
    <property type="entry name" value="ZF_CHY"/>
    <property type="match status" value="1"/>
</dbReference>
<organism evidence="5 6">
    <name type="scientific">Streptococcus penaeicida</name>
    <dbReference type="NCBI Taxonomy" id="1765960"/>
    <lineage>
        <taxon>Bacteria</taxon>
        <taxon>Bacillati</taxon>
        <taxon>Bacillota</taxon>
        <taxon>Bacilli</taxon>
        <taxon>Lactobacillales</taxon>
        <taxon>Streptococcaceae</taxon>
        <taxon>Streptococcus</taxon>
    </lineage>
</organism>
<dbReference type="PIRSF" id="PIRSF017292">
    <property type="entry name" value="UCP017292_Znf_CHY"/>
    <property type="match status" value="1"/>
</dbReference>
<feature type="domain" description="CHY-type" evidence="4">
    <location>
        <begin position="7"/>
        <end position="84"/>
    </location>
</feature>
<evidence type="ECO:0000313" key="6">
    <source>
        <dbReference type="Proteomes" id="UP000235963"/>
    </source>
</evidence>
<keyword evidence="2" id="KW-0863">Zinc-finger</keyword>
<dbReference type="GO" id="GO:0008270">
    <property type="term" value="F:zinc ion binding"/>
    <property type="evidence" value="ECO:0007669"/>
    <property type="project" value="UniProtKB-KW"/>
</dbReference>
<evidence type="ECO:0000259" key="4">
    <source>
        <dbReference type="PROSITE" id="PS51266"/>
    </source>
</evidence>
<reference evidence="5 6" key="1">
    <citation type="submission" date="2015-12" db="EMBL/GenBank/DDBJ databases">
        <title>Streptococcus penaeicida sp. nov.</title>
        <authorList>
            <person name="Gomez-Gil B."/>
            <person name="Morales-Covarrubias M."/>
        </authorList>
    </citation>
    <scope>NUCLEOTIDE SEQUENCE [LARGE SCALE GENOMIC DNA]</scope>
    <source>
        <strain evidence="5 6">CAIM 1838</strain>
    </source>
</reference>
<protein>
    <recommendedName>
        <fullName evidence="4">CHY-type domain-containing protein</fullName>
    </recommendedName>
</protein>
<evidence type="ECO:0000256" key="2">
    <source>
        <dbReference type="ARBA" id="ARBA00022771"/>
    </source>
</evidence>
<dbReference type="Proteomes" id="UP000235963">
    <property type="component" value="Unassembled WGS sequence"/>
</dbReference>
<dbReference type="EMBL" id="LOCM01000032">
    <property type="protein sequence ID" value="PND47158.1"/>
    <property type="molecule type" value="Genomic_DNA"/>
</dbReference>
<sequence>MEYFGIDLDQESRCRHYHSDLDIATLKCQACQKYYACYQCHDLLEDHLFEPSGKEEVYPVVCGACKNQLSLASYQKGFCPYCQKAFNPKCALHKDIYFKKE</sequence>
<dbReference type="InterPro" id="IPR016694">
    <property type="entry name" value="UCP017292"/>
</dbReference>
<keyword evidence="6" id="KW-1185">Reference proteome</keyword>
<dbReference type="InterPro" id="IPR008913">
    <property type="entry name" value="Znf_CHY"/>
</dbReference>
<dbReference type="SUPFAM" id="SSF161219">
    <property type="entry name" value="CHY zinc finger-like"/>
    <property type="match status" value="1"/>
</dbReference>
<name>A0A2N8LAG8_9STRE</name>
<dbReference type="AlphaFoldDB" id="A0A2N8LAG8"/>